<feature type="transmembrane region" description="Helical" evidence="6">
    <location>
        <begin position="318"/>
        <end position="339"/>
    </location>
</feature>
<dbReference type="Pfam" id="PF01553">
    <property type="entry name" value="Acyltransferase"/>
    <property type="match status" value="1"/>
</dbReference>
<evidence type="ECO:0000256" key="6">
    <source>
        <dbReference type="SAM" id="Phobius"/>
    </source>
</evidence>
<dbReference type="InterPro" id="IPR050545">
    <property type="entry name" value="Mycobact_MmpL"/>
</dbReference>
<gene>
    <name evidence="8" type="ORF">DFQ07_1248</name>
</gene>
<protein>
    <recommendedName>
        <fullName evidence="7">Phospholipid/glycerol acyltransferase domain-containing protein</fullName>
    </recommendedName>
</protein>
<dbReference type="GO" id="GO:0016746">
    <property type="term" value="F:acyltransferase activity"/>
    <property type="evidence" value="ECO:0007669"/>
    <property type="project" value="InterPro"/>
</dbReference>
<feature type="transmembrane region" description="Helical" evidence="6">
    <location>
        <begin position="266"/>
        <end position="285"/>
    </location>
</feature>
<evidence type="ECO:0000313" key="9">
    <source>
        <dbReference type="Proteomes" id="UP000295390"/>
    </source>
</evidence>
<feature type="transmembrane region" description="Helical" evidence="6">
    <location>
        <begin position="772"/>
        <end position="792"/>
    </location>
</feature>
<dbReference type="SUPFAM" id="SSF69593">
    <property type="entry name" value="Glycerol-3-phosphate (1)-acyltransferase"/>
    <property type="match status" value="1"/>
</dbReference>
<dbReference type="SMART" id="SM00563">
    <property type="entry name" value="PlsC"/>
    <property type="match status" value="1"/>
</dbReference>
<feature type="transmembrane region" description="Helical" evidence="6">
    <location>
        <begin position="17"/>
        <end position="35"/>
    </location>
</feature>
<feature type="transmembrane region" description="Helical" evidence="6">
    <location>
        <begin position="433"/>
        <end position="449"/>
    </location>
</feature>
<feature type="transmembrane region" description="Helical" evidence="6">
    <location>
        <begin position="707"/>
        <end position="727"/>
    </location>
</feature>
<dbReference type="PANTHER" id="PTHR33406">
    <property type="entry name" value="MEMBRANE PROTEIN MJ1562-RELATED"/>
    <property type="match status" value="1"/>
</dbReference>
<dbReference type="RefSeq" id="WP_243743942.1">
    <property type="nucleotide sequence ID" value="NZ_SNYH01000002.1"/>
</dbReference>
<dbReference type="Gene3D" id="1.20.1640.10">
    <property type="entry name" value="Multidrug efflux transporter AcrB transmembrane domain"/>
    <property type="match status" value="2"/>
</dbReference>
<feature type="transmembrane region" description="Helical" evidence="6">
    <location>
        <begin position="657"/>
        <end position="674"/>
    </location>
</feature>
<keyword evidence="9" id="KW-1185">Reference proteome</keyword>
<evidence type="ECO:0000256" key="3">
    <source>
        <dbReference type="ARBA" id="ARBA00022692"/>
    </source>
</evidence>
<feature type="transmembrane region" description="Helical" evidence="6">
    <location>
        <begin position="748"/>
        <end position="766"/>
    </location>
</feature>
<feature type="domain" description="Phospholipid/glycerol acyltransferase" evidence="7">
    <location>
        <begin position="887"/>
        <end position="996"/>
    </location>
</feature>
<accession>A0A4R6TF58</accession>
<feature type="transmembrane region" description="Helical" evidence="6">
    <location>
        <begin position="681"/>
        <end position="701"/>
    </location>
</feature>
<evidence type="ECO:0000259" key="7">
    <source>
        <dbReference type="SMART" id="SM00563"/>
    </source>
</evidence>
<comment type="caution">
    <text evidence="8">The sequence shown here is derived from an EMBL/GenBank/DDBJ whole genome shotgun (WGS) entry which is preliminary data.</text>
</comment>
<feature type="transmembrane region" description="Helical" evidence="6">
    <location>
        <begin position="384"/>
        <end position="407"/>
    </location>
</feature>
<proteinExistence type="predicted"/>
<evidence type="ECO:0000256" key="4">
    <source>
        <dbReference type="ARBA" id="ARBA00022989"/>
    </source>
</evidence>
<dbReference type="EMBL" id="SNYH01000002">
    <property type="protein sequence ID" value="TDQ28867.1"/>
    <property type="molecule type" value="Genomic_DNA"/>
</dbReference>
<evidence type="ECO:0000256" key="1">
    <source>
        <dbReference type="ARBA" id="ARBA00004651"/>
    </source>
</evidence>
<dbReference type="InterPro" id="IPR002123">
    <property type="entry name" value="Plipid/glycerol_acylTrfase"/>
</dbReference>
<feature type="transmembrane region" description="Helical" evidence="6">
    <location>
        <begin position="292"/>
        <end position="312"/>
    </location>
</feature>
<feature type="transmembrane region" description="Helical" evidence="6">
    <location>
        <begin position="359"/>
        <end position="378"/>
    </location>
</feature>
<comment type="subcellular location">
    <subcellularLocation>
        <location evidence="1">Cell membrane</location>
        <topology evidence="1">Multi-pass membrane protein</topology>
    </subcellularLocation>
</comment>
<dbReference type="InterPro" id="IPR004869">
    <property type="entry name" value="MMPL_dom"/>
</dbReference>
<dbReference type="SUPFAM" id="SSF82866">
    <property type="entry name" value="Multidrug efflux transporter AcrB transmembrane domain"/>
    <property type="match status" value="2"/>
</dbReference>
<name>A0A4R6TF58_9FLAO</name>
<dbReference type="GO" id="GO:0005886">
    <property type="term" value="C:plasma membrane"/>
    <property type="evidence" value="ECO:0007669"/>
    <property type="project" value="UniProtKB-SubCell"/>
</dbReference>
<keyword evidence="4 6" id="KW-1133">Transmembrane helix</keyword>
<keyword evidence="3 6" id="KW-0812">Transmembrane</keyword>
<dbReference type="Proteomes" id="UP000295390">
    <property type="component" value="Unassembled WGS sequence"/>
</dbReference>
<reference evidence="8 9" key="1">
    <citation type="submission" date="2019-03" db="EMBL/GenBank/DDBJ databases">
        <title>Genomic Encyclopedia of Type Strains, Phase III (KMG-III): the genomes of soil and plant-associated and newly described type strains.</title>
        <authorList>
            <person name="Whitman W."/>
        </authorList>
    </citation>
    <scope>NUCLEOTIDE SEQUENCE [LARGE SCALE GENOMIC DNA]</scope>
    <source>
        <strain evidence="8 9">CECT 8283</strain>
    </source>
</reference>
<organism evidence="8 9">
    <name type="scientific">Tenacibaculum caenipelagi</name>
    <dbReference type="NCBI Taxonomy" id="1325435"/>
    <lineage>
        <taxon>Bacteria</taxon>
        <taxon>Pseudomonadati</taxon>
        <taxon>Bacteroidota</taxon>
        <taxon>Flavobacteriia</taxon>
        <taxon>Flavobacteriales</taxon>
        <taxon>Flavobacteriaceae</taxon>
        <taxon>Tenacibaculum</taxon>
    </lineage>
</organism>
<keyword evidence="2" id="KW-1003">Cell membrane</keyword>
<dbReference type="AlphaFoldDB" id="A0A4R6TF58"/>
<sequence>MSNLLYSIFKFFNQRKIVSLVVIIGLFSGLLYIASNIKFEEDILKLVPQTNQSSEAKKVLENTNFSDKIIFKIQRKDSVAREDLTKFATVLIDSLQKNKLITKVSGVVNGDDVFKITDFIYENLPLFLDKEDYQAINSKIESDNLESLIEKNYHTLISPTGSFVKKQILKDPLGLSFIALKKLQKLGVGNDLILKDGFLMSSDEKSIILFVDTKFPPSETEKNSVLVSDIDAIVKDLHQTYKNIDATFFGAAVVAVENASQIKSDIQLTVSIALTVLFIILIVYYKKIATPLILFVPTLFGGVLAISFLYFFRENVSAISLGIGAVLLGITLDYSLHILSYIKKEDNIEKLYQEISKPILISSLTTASAFLCLLFLKSQALQDLGVFASVSVVGASIVALLFIPHVYNPKRKTKEKAVGIERFLQYPIHRNKWWVLVVVTLIIVGAFNYEKVKFNKDLSKLNYKSEHLQEVENSLNKLTNISEKSVYLVAYGSNLDSVLRTNETILDKLKSLKNKDQIIEIKSVSELISSKKKQEKKIVEWNSFWTKEKQDSLKSNLNLFGTAIGFKPDTFNSFIEKLNKNYNPIDFNDKNDSSLLPINDYVSNKNSFITVTNIVKIKEGFVDEVKRNLGKIPGVYIIDRKEMNEVFLGGLKNNFNFLMKGSFLVVLVLLILFYKNIYLTVITVLPVLLTWVITVGLMGVLHIDFNIFNIIISSFIFGLGIDYSIFITSALQKEYATGKKYLPNYKSAIILSVITTILGVGVLIFAKHPALYSISVVSIIGVLSALLLSFTIQPLLFKLFIGTKTRESLKLHHLIFSTISFAFFGLGGLLLSLFSVSVMKIIPVSKKVKMKWFHKTVSKFMSSVLWSYPFLRNKVINNTNEDFSKQALIIANHNSFLDILTIGKLHPKMIFLVNDWVYNSPIFGKAVQLAGFYPVSKGIDEGLNHIEEKIKQGYSVMVFPEGTRSETNKIRRFHKGAFYLAETFKLDIVPVLIHGASEVLPKGNFIIKKGTITAKILPRIAFKEATFGSTYSEKTKQIGRYFKEEHLVLRRELETSSYFYKTIVNSYLYRGKKVYNQVKLDLKNKRELYSNLLLKLNEKESITHLSEDYGQLDFLLTLDSLDRKIIIHNNSEKNQELIKSNYLVKHKKITLVNDFHKALALKSNVLIINRNLEKEEYKLIEDQDFSTIVILQKDVILENFNKYTKEGELPVILKR</sequence>
<evidence type="ECO:0000256" key="2">
    <source>
        <dbReference type="ARBA" id="ARBA00022475"/>
    </source>
</evidence>
<evidence type="ECO:0000313" key="8">
    <source>
        <dbReference type="EMBL" id="TDQ28867.1"/>
    </source>
</evidence>
<dbReference type="PANTHER" id="PTHR33406:SF13">
    <property type="entry name" value="MEMBRANE PROTEIN YDFJ"/>
    <property type="match status" value="1"/>
</dbReference>
<feature type="transmembrane region" description="Helical" evidence="6">
    <location>
        <begin position="813"/>
        <end position="836"/>
    </location>
</feature>
<evidence type="ECO:0000256" key="5">
    <source>
        <dbReference type="ARBA" id="ARBA00023136"/>
    </source>
</evidence>
<dbReference type="Pfam" id="PF03176">
    <property type="entry name" value="MMPL"/>
    <property type="match status" value="2"/>
</dbReference>
<dbReference type="CDD" id="cd07989">
    <property type="entry name" value="LPLAT_AGPAT-like"/>
    <property type="match status" value="1"/>
</dbReference>
<keyword evidence="5 6" id="KW-0472">Membrane</keyword>